<comment type="similarity">
    <text evidence="1">Belongs to the 'phage' integrase family.</text>
</comment>
<dbReference type="InterPro" id="IPR004107">
    <property type="entry name" value="Integrase_SAM-like_N"/>
</dbReference>
<evidence type="ECO:0000256" key="4">
    <source>
        <dbReference type="ARBA" id="ARBA00023172"/>
    </source>
</evidence>
<sequence>MVATSLPRGIVRFRERYRVRLDVDGTTHSLGVFDTLGDARAALDIAKGQRARGTFVPPSQVRAERRAAKTKAETDALTLGEWAEQWLEALAANPERSPSTVLSYRSVLRTHVLPELGSTRLVDLTPQQVAAHLATLRAMPSKRHPGARANGVAPNAARVLRSCLNAAVRRPDIGLASFAFPEAPSQAQVRPEEEDGDVATPEQVAAMAAAMPEHLRTAVLLAAWCALRLGEVLGLERRDLEHLDDPARAVLHVRRQWNTKAGRLTDPKRGSKRSIAIPASLLPILSDHIETHAAPGRDGPLFTPPTRRGRRISQTAFDRYWRDARRAVGRDSFRFHSLRHTGLTEYARQGATLADLLERGGHTDVSVALRYQHASAQRDRELTGRLDRLVILDPSRTD</sequence>
<dbReference type="PANTHER" id="PTHR30349:SF64">
    <property type="entry name" value="PROPHAGE INTEGRASE INTD-RELATED"/>
    <property type="match status" value="1"/>
</dbReference>
<dbReference type="EMBL" id="JAGSHT010000013">
    <property type="protein sequence ID" value="MBZ2197367.1"/>
    <property type="molecule type" value="Genomic_DNA"/>
</dbReference>
<dbReference type="RefSeq" id="WP_223407089.1">
    <property type="nucleotide sequence ID" value="NZ_JAGSHT010000013.1"/>
</dbReference>
<dbReference type="Pfam" id="PF14659">
    <property type="entry name" value="Phage_int_SAM_3"/>
    <property type="match status" value="1"/>
</dbReference>
<evidence type="ECO:0000259" key="7">
    <source>
        <dbReference type="PROSITE" id="PS51900"/>
    </source>
</evidence>
<feature type="domain" description="Core-binding (CB)" evidence="7">
    <location>
        <begin position="77"/>
        <end position="172"/>
    </location>
</feature>
<dbReference type="SUPFAM" id="SSF56349">
    <property type="entry name" value="DNA breaking-rejoining enzymes"/>
    <property type="match status" value="1"/>
</dbReference>
<evidence type="ECO:0000313" key="8">
    <source>
        <dbReference type="EMBL" id="MBZ2197367.1"/>
    </source>
</evidence>
<dbReference type="CDD" id="cd01189">
    <property type="entry name" value="INT_ICEBs1_C_like"/>
    <property type="match status" value="1"/>
</dbReference>
<evidence type="ECO:0000256" key="3">
    <source>
        <dbReference type="ARBA" id="ARBA00023125"/>
    </source>
</evidence>
<dbReference type="InterPro" id="IPR044068">
    <property type="entry name" value="CB"/>
</dbReference>
<name>A0ABS7SB92_9MICO</name>
<evidence type="ECO:0000259" key="6">
    <source>
        <dbReference type="PROSITE" id="PS51898"/>
    </source>
</evidence>
<gene>
    <name evidence="8" type="ORF">KCQ71_14485</name>
</gene>
<keyword evidence="3 5" id="KW-0238">DNA-binding</keyword>
<protein>
    <submittedName>
        <fullName evidence="8">Site-specific integrase</fullName>
    </submittedName>
</protein>
<evidence type="ECO:0000256" key="5">
    <source>
        <dbReference type="PROSITE-ProRule" id="PRU01248"/>
    </source>
</evidence>
<dbReference type="Gene3D" id="1.10.150.130">
    <property type="match status" value="1"/>
</dbReference>
<dbReference type="Gene3D" id="1.10.443.10">
    <property type="entry name" value="Intergrase catalytic core"/>
    <property type="match status" value="1"/>
</dbReference>
<dbReference type="InterPro" id="IPR002104">
    <property type="entry name" value="Integrase_catalytic"/>
</dbReference>
<keyword evidence="4" id="KW-0233">DNA recombination</keyword>
<dbReference type="InterPro" id="IPR013762">
    <property type="entry name" value="Integrase-like_cat_sf"/>
</dbReference>
<reference evidence="8 9" key="1">
    <citation type="submission" date="2021-04" db="EMBL/GenBank/DDBJ databases">
        <title>Ruania sp. nov., isolated from sandy soil of mangrove forest.</title>
        <authorList>
            <person name="Ge X."/>
            <person name="Huang R."/>
            <person name="Liu W."/>
        </authorList>
    </citation>
    <scope>NUCLEOTIDE SEQUENCE [LARGE SCALE GENOMIC DNA]</scope>
    <source>
        <strain evidence="8 9">N2-46</strain>
    </source>
</reference>
<dbReference type="Pfam" id="PF00589">
    <property type="entry name" value="Phage_integrase"/>
    <property type="match status" value="1"/>
</dbReference>
<evidence type="ECO:0000256" key="1">
    <source>
        <dbReference type="ARBA" id="ARBA00008857"/>
    </source>
</evidence>
<organism evidence="8 9">
    <name type="scientific">Occultella gossypii</name>
    <dbReference type="NCBI Taxonomy" id="2800820"/>
    <lineage>
        <taxon>Bacteria</taxon>
        <taxon>Bacillati</taxon>
        <taxon>Actinomycetota</taxon>
        <taxon>Actinomycetes</taxon>
        <taxon>Micrococcales</taxon>
        <taxon>Ruaniaceae</taxon>
        <taxon>Occultella</taxon>
    </lineage>
</organism>
<dbReference type="InterPro" id="IPR010998">
    <property type="entry name" value="Integrase_recombinase_N"/>
</dbReference>
<dbReference type="Proteomes" id="UP000826651">
    <property type="component" value="Unassembled WGS sequence"/>
</dbReference>
<keyword evidence="9" id="KW-1185">Reference proteome</keyword>
<comment type="caution">
    <text evidence="8">The sequence shown here is derived from an EMBL/GenBank/DDBJ whole genome shotgun (WGS) entry which is preliminary data.</text>
</comment>
<proteinExistence type="inferred from homology"/>
<dbReference type="InterPro" id="IPR011010">
    <property type="entry name" value="DNA_brk_join_enz"/>
</dbReference>
<accession>A0ABS7SB92</accession>
<evidence type="ECO:0000313" key="9">
    <source>
        <dbReference type="Proteomes" id="UP000826651"/>
    </source>
</evidence>
<dbReference type="PROSITE" id="PS51900">
    <property type="entry name" value="CB"/>
    <property type="match status" value="1"/>
</dbReference>
<keyword evidence="2" id="KW-0229">DNA integration</keyword>
<evidence type="ECO:0000256" key="2">
    <source>
        <dbReference type="ARBA" id="ARBA00022908"/>
    </source>
</evidence>
<dbReference type="InterPro" id="IPR050090">
    <property type="entry name" value="Tyrosine_recombinase_XerCD"/>
</dbReference>
<feature type="domain" description="Tyr recombinase" evidence="6">
    <location>
        <begin position="194"/>
        <end position="384"/>
    </location>
</feature>
<dbReference type="PANTHER" id="PTHR30349">
    <property type="entry name" value="PHAGE INTEGRASE-RELATED"/>
    <property type="match status" value="1"/>
</dbReference>
<dbReference type="PROSITE" id="PS51898">
    <property type="entry name" value="TYR_RECOMBINASE"/>
    <property type="match status" value="1"/>
</dbReference>